<dbReference type="Proteomes" id="UP000550707">
    <property type="component" value="Unassembled WGS sequence"/>
</dbReference>
<accession>A0A7J8J6J8</accession>
<dbReference type="InterPro" id="IPR053179">
    <property type="entry name" value="LINE-1_ORF2_RT/EN"/>
</dbReference>
<reference evidence="1 2" key="1">
    <citation type="journal article" date="2020" name="Nature">
        <title>Six reference-quality genomes reveal evolution of bat adaptations.</title>
        <authorList>
            <person name="Jebb D."/>
            <person name="Huang Z."/>
            <person name="Pippel M."/>
            <person name="Hughes G.M."/>
            <person name="Lavrichenko K."/>
            <person name="Devanna P."/>
            <person name="Winkler S."/>
            <person name="Jermiin L.S."/>
            <person name="Skirmuntt E.C."/>
            <person name="Katzourakis A."/>
            <person name="Burkitt-Gray L."/>
            <person name="Ray D.A."/>
            <person name="Sullivan K.A.M."/>
            <person name="Roscito J.G."/>
            <person name="Kirilenko B.M."/>
            <person name="Davalos L.M."/>
            <person name="Corthals A.P."/>
            <person name="Power M.L."/>
            <person name="Jones G."/>
            <person name="Ransome R.D."/>
            <person name="Dechmann D.K.N."/>
            <person name="Locatelli A.G."/>
            <person name="Puechmaille S.J."/>
            <person name="Fedrigo O."/>
            <person name="Jarvis E.D."/>
            <person name="Hiller M."/>
            <person name="Vernes S.C."/>
            <person name="Myers E.W."/>
            <person name="Teeling E.C."/>
        </authorList>
    </citation>
    <scope>NUCLEOTIDE SEQUENCE [LARGE SCALE GENOMIC DNA]</scope>
    <source>
        <strain evidence="1">MMolMol1</strain>
        <tissue evidence="1">Muscle</tissue>
    </source>
</reference>
<dbReference type="PANTHER" id="PTHR25952:SF255">
    <property type="entry name" value="LINE-1 RETROTRANSPOSABLE ELEMENT ORF2 PROTEIN"/>
    <property type="match status" value="1"/>
</dbReference>
<proteinExistence type="predicted"/>
<comment type="caution">
    <text evidence="1">The sequence shown here is derived from an EMBL/GenBank/DDBJ whole genome shotgun (WGS) entry which is preliminary data.</text>
</comment>
<protein>
    <submittedName>
        <fullName evidence="1">Uncharacterized protein</fullName>
    </submittedName>
</protein>
<dbReference type="InParanoid" id="A0A7J8J6J8"/>
<gene>
    <name evidence="1" type="ORF">HJG59_009678</name>
</gene>
<organism evidence="1 2">
    <name type="scientific">Molossus molossus</name>
    <name type="common">Pallas' mastiff bat</name>
    <name type="synonym">Vespertilio molossus</name>
    <dbReference type="NCBI Taxonomy" id="27622"/>
    <lineage>
        <taxon>Eukaryota</taxon>
        <taxon>Metazoa</taxon>
        <taxon>Chordata</taxon>
        <taxon>Craniata</taxon>
        <taxon>Vertebrata</taxon>
        <taxon>Euteleostomi</taxon>
        <taxon>Mammalia</taxon>
        <taxon>Eutheria</taxon>
        <taxon>Laurasiatheria</taxon>
        <taxon>Chiroptera</taxon>
        <taxon>Yangochiroptera</taxon>
        <taxon>Molossidae</taxon>
        <taxon>Molossus</taxon>
    </lineage>
</organism>
<dbReference type="EMBL" id="JACASF010000002">
    <property type="protein sequence ID" value="KAF6492486.1"/>
    <property type="molecule type" value="Genomic_DNA"/>
</dbReference>
<dbReference type="PANTHER" id="PTHR25952">
    <property type="entry name" value="ENDO/EXONUCLEASE/PHOSPHATASE DOMAIN-CONTAINING PROTEIN"/>
    <property type="match status" value="1"/>
</dbReference>
<evidence type="ECO:0000313" key="1">
    <source>
        <dbReference type="EMBL" id="KAF6492486.1"/>
    </source>
</evidence>
<dbReference type="AlphaFoldDB" id="A0A7J8J6J8"/>
<keyword evidence="2" id="KW-1185">Reference proteome</keyword>
<name>A0A7J8J6J8_MOLMO</name>
<evidence type="ECO:0000313" key="2">
    <source>
        <dbReference type="Proteomes" id="UP000550707"/>
    </source>
</evidence>
<sequence>MKEIEDDTNKWKDILCSWIRRINIVKMTILPKEIYRLISIKKPMVSFYRTRINNTKICKNKQTQMTQNSQILRNKNKMRYHSHNFKLYYKAIVINTVWLMAQKHIDQWNRIESPNINPHIYGQLF</sequence>